<dbReference type="PROSITE" id="PS51257">
    <property type="entry name" value="PROKAR_LIPOPROTEIN"/>
    <property type="match status" value="1"/>
</dbReference>
<organism evidence="3 4">
    <name type="scientific">Dyella monticola</name>
    <dbReference type="NCBI Taxonomy" id="1927958"/>
    <lineage>
        <taxon>Bacteria</taxon>
        <taxon>Pseudomonadati</taxon>
        <taxon>Pseudomonadota</taxon>
        <taxon>Gammaproteobacteria</taxon>
        <taxon>Lysobacterales</taxon>
        <taxon>Rhodanobacteraceae</taxon>
        <taxon>Dyella</taxon>
    </lineage>
</organism>
<dbReference type="EMBL" id="QRBE01000001">
    <property type="protein sequence ID" value="RDS84886.1"/>
    <property type="molecule type" value="Genomic_DNA"/>
</dbReference>
<name>A0A370X948_9GAMM</name>
<evidence type="ECO:0000313" key="4">
    <source>
        <dbReference type="Proteomes" id="UP000254258"/>
    </source>
</evidence>
<sequence length="327" mass="33728">MVSIFKLLRLCFLVCGSLAVAGCVTADYAGGINSFSQAVSQTNASEQTLATAEQKVALAEYIQHSAGLSVVVDLSKCHGVPGPYKPGDCVAQIQGESPPATESSSMGGLTKYANLLSSVVADKTCTALQSDATSIASSVSDMAKEAKQPLIGGDAAPLASLASTFGCFFIDKKQLAILRAATKDANPVIQKLVPLIEQNDQNMYSTVLEDDMRQLGDATFSYNSSKSTSDLAKVISLTQAVDAAQATPPGPLVSKLAVLHQNLADDLANPAVDLKSVESDAQAFIADAKQVDSAIGGLTASTTTSTTAENSPAPTKKAPTAATHVKK</sequence>
<evidence type="ECO:0000256" key="2">
    <source>
        <dbReference type="SAM" id="SignalP"/>
    </source>
</evidence>
<gene>
    <name evidence="3" type="ORF">DWU98_02725</name>
</gene>
<feature type="chain" id="PRO_5016695390" description="Secreted protein" evidence="2">
    <location>
        <begin position="22"/>
        <end position="327"/>
    </location>
</feature>
<dbReference type="RefSeq" id="WP_115493906.1">
    <property type="nucleotide sequence ID" value="NZ_QRBE01000001.1"/>
</dbReference>
<accession>A0A370X948</accession>
<evidence type="ECO:0000313" key="3">
    <source>
        <dbReference type="EMBL" id="RDS84886.1"/>
    </source>
</evidence>
<feature type="region of interest" description="Disordered" evidence="1">
    <location>
        <begin position="302"/>
        <end position="327"/>
    </location>
</feature>
<reference evidence="3 4" key="1">
    <citation type="submission" date="2018-07" db="EMBL/GenBank/DDBJ databases">
        <title>Dyella monticola sp. nov. and Dyella psychrodurans sp. nov. isolated from monsoon evergreen broad-leaved forest soil of Dinghu Mountain, China.</title>
        <authorList>
            <person name="Gao Z."/>
            <person name="Qiu L."/>
        </authorList>
    </citation>
    <scope>NUCLEOTIDE SEQUENCE [LARGE SCALE GENOMIC DNA]</scope>
    <source>
        <strain evidence="3 4">4G-K06</strain>
    </source>
</reference>
<evidence type="ECO:0008006" key="5">
    <source>
        <dbReference type="Google" id="ProtNLM"/>
    </source>
</evidence>
<comment type="caution">
    <text evidence="3">The sequence shown here is derived from an EMBL/GenBank/DDBJ whole genome shotgun (WGS) entry which is preliminary data.</text>
</comment>
<feature type="signal peptide" evidence="2">
    <location>
        <begin position="1"/>
        <end position="21"/>
    </location>
</feature>
<dbReference type="Proteomes" id="UP000254258">
    <property type="component" value="Unassembled WGS sequence"/>
</dbReference>
<keyword evidence="2" id="KW-0732">Signal</keyword>
<evidence type="ECO:0000256" key="1">
    <source>
        <dbReference type="SAM" id="MobiDB-lite"/>
    </source>
</evidence>
<protein>
    <recommendedName>
        <fullName evidence="5">Secreted protein</fullName>
    </recommendedName>
</protein>
<keyword evidence="4" id="KW-1185">Reference proteome</keyword>
<proteinExistence type="predicted"/>
<dbReference type="AlphaFoldDB" id="A0A370X948"/>